<dbReference type="GeneID" id="92852545"/>
<proteinExistence type="predicted"/>
<name>A0ABM6LKZ4_9BACI</name>
<gene>
    <name evidence="1" type="ORF">S101395_03512</name>
</gene>
<dbReference type="EMBL" id="CP021920">
    <property type="protein sequence ID" value="ASB90019.1"/>
    <property type="molecule type" value="Genomic_DNA"/>
</dbReference>
<keyword evidence="2" id="KW-1185">Reference proteome</keyword>
<reference evidence="1 2" key="1">
    <citation type="submission" date="2017-06" db="EMBL/GenBank/DDBJ databases">
        <title>Genome sequence of Bacillus sonorensis strain SRCM101395.</title>
        <authorList>
            <person name="Cho S.H."/>
        </authorList>
    </citation>
    <scope>NUCLEOTIDE SEQUENCE [LARGE SCALE GENOMIC DNA]</scope>
    <source>
        <strain evidence="1 2">SRCM101395</strain>
    </source>
</reference>
<sequence length="209" mass="23085">MNRAAADQYASFKELSQNEIEGTDYRVFAQAAGNSLLVMSPHGGGIEPGISEIVKAFAGGYSVYLLEGIKLRGNHVLHVTSDHFDDPRAIEMAAGHEYVLAFHGYYELSHCRTLVGGTDRKRAEVFVDSLRRHGFSAELLEKSARLSGTSPKSINNRCRTGLSVQFEISTAQRKAMFDRFSRKGRDASKNEVFDRYIKAVKEGAADAYG</sequence>
<dbReference type="RefSeq" id="WP_006638566.1">
    <property type="nucleotide sequence ID" value="NZ_BORD01000002.1"/>
</dbReference>
<dbReference type="Gene3D" id="3.40.630.100">
    <property type="entry name" value="Poly-gamma-glutamate hydrolase, zinc-binding motif"/>
    <property type="match status" value="1"/>
</dbReference>
<organism evidence="1 2">
    <name type="scientific">Bacillus sonorensis</name>
    <dbReference type="NCBI Taxonomy" id="119858"/>
    <lineage>
        <taxon>Bacteria</taxon>
        <taxon>Bacillati</taxon>
        <taxon>Bacillota</taxon>
        <taxon>Bacilli</taxon>
        <taxon>Bacillales</taxon>
        <taxon>Bacillaceae</taxon>
        <taxon>Bacillus</taxon>
    </lineage>
</organism>
<dbReference type="InterPro" id="IPR008585">
    <property type="entry name" value="Gamma_PGA_hydro"/>
</dbReference>
<protein>
    <submittedName>
        <fullName evidence="1">UPF0714 protein YmaC</fullName>
    </submittedName>
</protein>
<evidence type="ECO:0000313" key="2">
    <source>
        <dbReference type="Proteomes" id="UP000196877"/>
    </source>
</evidence>
<dbReference type="InterPro" id="IPR038128">
    <property type="entry name" value="Gamma_PGA_hydro_sf"/>
</dbReference>
<dbReference type="Pfam" id="PF05908">
    <property type="entry name" value="Gamma_PGA_hydro"/>
    <property type="match status" value="1"/>
</dbReference>
<evidence type="ECO:0000313" key="1">
    <source>
        <dbReference type="EMBL" id="ASB90019.1"/>
    </source>
</evidence>
<accession>A0ABM6LKZ4</accession>
<dbReference type="Proteomes" id="UP000196877">
    <property type="component" value="Chromosome"/>
</dbReference>